<keyword evidence="4" id="KW-1185">Reference proteome</keyword>
<comment type="caution">
    <text evidence="3">The sequence shown here is derived from an EMBL/GenBank/DDBJ whole genome shotgun (WGS) entry which is preliminary data.</text>
</comment>
<protein>
    <recommendedName>
        <fullName evidence="5">GAR domain-containing protein</fullName>
    </recommendedName>
</protein>
<feature type="coiled-coil region" evidence="1">
    <location>
        <begin position="184"/>
        <end position="271"/>
    </location>
</feature>
<proteinExistence type="predicted"/>
<evidence type="ECO:0008006" key="5">
    <source>
        <dbReference type="Google" id="ProtNLM"/>
    </source>
</evidence>
<feature type="region of interest" description="Disordered" evidence="2">
    <location>
        <begin position="438"/>
        <end position="469"/>
    </location>
</feature>
<gene>
    <name evidence="3" type="ORF">SteCoe_4956</name>
</gene>
<evidence type="ECO:0000313" key="3">
    <source>
        <dbReference type="EMBL" id="OMJ92296.1"/>
    </source>
</evidence>
<dbReference type="InterPro" id="IPR036534">
    <property type="entry name" value="GAR_dom_sf"/>
</dbReference>
<dbReference type="SUPFAM" id="SSF143575">
    <property type="entry name" value="GAS2 domain-like"/>
    <property type="match status" value="1"/>
</dbReference>
<dbReference type="OrthoDB" id="2157866at2759"/>
<sequence>MWKEILETKIIRAEGIDLNNLISLIYITDVLTEELNPYNVEKPLELPLKSTCRILLKSVSTGESLSVSFNTRIFDEDGVQWLPLSRNIHGDYLEKIPDEVACPRILMLLHKKVSLDIIKEGGEKSEVGSASEEDYMPEIKLCRSLIENHHYMSSFDDTYEHQGQEVTEVSSAPRFSIGLTDDINQELRSNLERLTKTFEIEKKLKESLTKEMENLKNSFITELNEAKKRENDLLEELKNSETRFSSTKFELVKLKHEMKSVQADNLRLQQALHMTEMSQISRIDELTKKLAIYEDHHSESDKILTRLTEFTGICFENQTEKIREKDEVIRKLNKEIGDLKHKVLQITHANDIRDIDELDDAIQKYVMKFKINEPIVKDKEQIYVYNNKKINLLLKEGQLLCRVGGVFKPFEEFIGGSIGCEGTANKIGKGFEGAKEAEDIHKVRASPTRKSNKSLTLAPKSVKRSSPFN</sequence>
<evidence type="ECO:0000256" key="1">
    <source>
        <dbReference type="SAM" id="Coils"/>
    </source>
</evidence>
<evidence type="ECO:0000256" key="2">
    <source>
        <dbReference type="SAM" id="MobiDB-lite"/>
    </source>
</evidence>
<dbReference type="Proteomes" id="UP000187209">
    <property type="component" value="Unassembled WGS sequence"/>
</dbReference>
<dbReference type="GO" id="GO:0008017">
    <property type="term" value="F:microtubule binding"/>
    <property type="evidence" value="ECO:0007669"/>
    <property type="project" value="InterPro"/>
</dbReference>
<dbReference type="AlphaFoldDB" id="A0A1R2CTF4"/>
<accession>A0A1R2CTF4</accession>
<reference evidence="3 4" key="1">
    <citation type="submission" date="2016-11" db="EMBL/GenBank/DDBJ databases">
        <title>The macronuclear genome of Stentor coeruleus: a giant cell with tiny introns.</title>
        <authorList>
            <person name="Slabodnick M."/>
            <person name="Ruby J.G."/>
            <person name="Reiff S.B."/>
            <person name="Swart E.C."/>
            <person name="Gosai S."/>
            <person name="Prabakaran S."/>
            <person name="Witkowska E."/>
            <person name="Larue G.E."/>
            <person name="Fisher S."/>
            <person name="Freeman R.M."/>
            <person name="Gunawardena J."/>
            <person name="Chu W."/>
            <person name="Stover N.A."/>
            <person name="Gregory B.D."/>
            <person name="Nowacki M."/>
            <person name="Derisi J."/>
            <person name="Roy S.W."/>
            <person name="Marshall W.F."/>
            <person name="Sood P."/>
        </authorList>
    </citation>
    <scope>NUCLEOTIDE SEQUENCE [LARGE SCALE GENOMIC DNA]</scope>
    <source>
        <strain evidence="3">WM001</strain>
    </source>
</reference>
<name>A0A1R2CTF4_9CILI</name>
<dbReference type="EMBL" id="MPUH01000064">
    <property type="protein sequence ID" value="OMJ92296.1"/>
    <property type="molecule type" value="Genomic_DNA"/>
</dbReference>
<keyword evidence="1" id="KW-0175">Coiled coil</keyword>
<organism evidence="3 4">
    <name type="scientific">Stentor coeruleus</name>
    <dbReference type="NCBI Taxonomy" id="5963"/>
    <lineage>
        <taxon>Eukaryota</taxon>
        <taxon>Sar</taxon>
        <taxon>Alveolata</taxon>
        <taxon>Ciliophora</taxon>
        <taxon>Postciliodesmatophora</taxon>
        <taxon>Heterotrichea</taxon>
        <taxon>Heterotrichida</taxon>
        <taxon>Stentoridae</taxon>
        <taxon>Stentor</taxon>
    </lineage>
</organism>
<evidence type="ECO:0000313" key="4">
    <source>
        <dbReference type="Proteomes" id="UP000187209"/>
    </source>
</evidence>
<feature type="coiled-coil region" evidence="1">
    <location>
        <begin position="315"/>
        <end position="342"/>
    </location>
</feature>